<evidence type="ECO:0000256" key="2">
    <source>
        <dbReference type="ARBA" id="ARBA00023002"/>
    </source>
</evidence>
<dbReference type="EMBL" id="JAEPQZ010000012">
    <property type="protein sequence ID" value="KAG2174913.1"/>
    <property type="molecule type" value="Genomic_DNA"/>
</dbReference>
<sequence>MSDSFGFHTTAEEASAALSVHIEGKIVLITGCTWGGLGAETARVIAKNGAKRIILAGRSKNSLNETIEKIKEETSSANLVSLIMNLADLKSVRQAAAEVNAYDEPINVLINNAAVMASPYFITDDGFEGQIGTNHLGPFLFTNLILPRMLTTKEPRIVNVSSSVHHFAPIFFTDPQFSNGENYNEWLAYGQSKTANILFAKELSNRYNKEGLLSYSLHPGSVSTNLQRYIDREKNMSKPMLDYEGNNILTEYWVKKFAFRKTLGEGASTTIVAAFDPFIKSQSGLFLHNAQIDSDAVKSYALDNANAKKLWVLSEELVGEKFDSV</sequence>
<dbReference type="Proteomes" id="UP000654370">
    <property type="component" value="Unassembled WGS sequence"/>
</dbReference>
<dbReference type="PANTHER" id="PTHR24320:SF283">
    <property type="entry name" value="RETINOL DEHYDROGENASE 11"/>
    <property type="match status" value="1"/>
</dbReference>
<dbReference type="GO" id="GO:0016491">
    <property type="term" value="F:oxidoreductase activity"/>
    <property type="evidence" value="ECO:0007669"/>
    <property type="project" value="UniProtKB-KW"/>
</dbReference>
<comment type="similarity">
    <text evidence="1">Belongs to the short-chain dehydrogenases/reductases (SDR) family.</text>
</comment>
<dbReference type="Gene3D" id="3.40.50.720">
    <property type="entry name" value="NAD(P)-binding Rossmann-like Domain"/>
    <property type="match status" value="1"/>
</dbReference>
<reference evidence="3" key="1">
    <citation type="submission" date="2020-12" db="EMBL/GenBank/DDBJ databases">
        <title>Metabolic potential, ecology and presence of endohyphal bacteria is reflected in genomic diversity of Mucoromycotina.</title>
        <authorList>
            <person name="Muszewska A."/>
            <person name="Okrasinska A."/>
            <person name="Steczkiewicz K."/>
            <person name="Drgas O."/>
            <person name="Orlowska M."/>
            <person name="Perlinska-Lenart U."/>
            <person name="Aleksandrzak-Piekarczyk T."/>
            <person name="Szatraj K."/>
            <person name="Zielenkiewicz U."/>
            <person name="Pilsyk S."/>
            <person name="Malc E."/>
            <person name="Mieczkowski P."/>
            <person name="Kruszewska J.S."/>
            <person name="Biernat P."/>
            <person name="Pawlowska J."/>
        </authorList>
    </citation>
    <scope>NUCLEOTIDE SEQUENCE</scope>
    <source>
        <strain evidence="3">WA0000067209</strain>
    </source>
</reference>
<dbReference type="CDD" id="cd05327">
    <property type="entry name" value="retinol-DH_like_SDR_c_like"/>
    <property type="match status" value="1"/>
</dbReference>
<organism evidence="3 4">
    <name type="scientific">Mortierella isabellina</name>
    <name type="common">Filamentous fungus</name>
    <name type="synonym">Umbelopsis isabellina</name>
    <dbReference type="NCBI Taxonomy" id="91625"/>
    <lineage>
        <taxon>Eukaryota</taxon>
        <taxon>Fungi</taxon>
        <taxon>Fungi incertae sedis</taxon>
        <taxon>Mucoromycota</taxon>
        <taxon>Mucoromycotina</taxon>
        <taxon>Umbelopsidomycetes</taxon>
        <taxon>Umbelopsidales</taxon>
        <taxon>Umbelopsidaceae</taxon>
        <taxon>Umbelopsis</taxon>
    </lineage>
</organism>
<keyword evidence="2" id="KW-0560">Oxidoreductase</keyword>
<keyword evidence="4" id="KW-1185">Reference proteome</keyword>
<dbReference type="InterPro" id="IPR002347">
    <property type="entry name" value="SDR_fam"/>
</dbReference>
<evidence type="ECO:0008006" key="5">
    <source>
        <dbReference type="Google" id="ProtNLM"/>
    </source>
</evidence>
<dbReference type="AlphaFoldDB" id="A0A8H7PJB1"/>
<comment type="caution">
    <text evidence="3">The sequence shown here is derived from an EMBL/GenBank/DDBJ whole genome shotgun (WGS) entry which is preliminary data.</text>
</comment>
<gene>
    <name evidence="3" type="ORF">INT43_005975</name>
</gene>
<dbReference type="InterPro" id="IPR036291">
    <property type="entry name" value="NAD(P)-bd_dom_sf"/>
</dbReference>
<dbReference type="Pfam" id="PF00106">
    <property type="entry name" value="adh_short"/>
    <property type="match status" value="1"/>
</dbReference>
<dbReference type="OrthoDB" id="191139at2759"/>
<accession>A0A8H7PJB1</accession>
<name>A0A8H7PJB1_MORIS</name>
<dbReference type="SUPFAM" id="SSF51735">
    <property type="entry name" value="NAD(P)-binding Rossmann-fold domains"/>
    <property type="match status" value="1"/>
</dbReference>
<proteinExistence type="inferred from homology"/>
<dbReference type="PANTHER" id="PTHR24320">
    <property type="entry name" value="RETINOL DEHYDROGENASE"/>
    <property type="match status" value="1"/>
</dbReference>
<protein>
    <recommendedName>
        <fullName evidence="5">NAD(P)-binding protein</fullName>
    </recommendedName>
</protein>
<dbReference type="PRINTS" id="PR00081">
    <property type="entry name" value="GDHRDH"/>
</dbReference>
<evidence type="ECO:0000313" key="4">
    <source>
        <dbReference type="Proteomes" id="UP000654370"/>
    </source>
</evidence>
<evidence type="ECO:0000256" key="1">
    <source>
        <dbReference type="ARBA" id="ARBA00006484"/>
    </source>
</evidence>
<evidence type="ECO:0000313" key="3">
    <source>
        <dbReference type="EMBL" id="KAG2174913.1"/>
    </source>
</evidence>